<keyword evidence="9" id="KW-1185">Reference proteome</keyword>
<dbReference type="PANTHER" id="PTHR31669">
    <property type="entry name" value="PROTEIN FAR1-RELATED SEQUENCE 10-RELATED"/>
    <property type="match status" value="1"/>
</dbReference>
<comment type="similarity">
    <text evidence="1 6">Belongs to the FHY3/FAR1 family.</text>
</comment>
<dbReference type="InterPro" id="IPR007527">
    <property type="entry name" value="Znf_SWIM"/>
</dbReference>
<gene>
    <name evidence="8" type="ORF">HHK36_025736</name>
</gene>
<sequence length="204" mass="23171">MFMKFQDEICGMVCCSKSVVKVNGPIITFAVKERAIGKNGKMLEPKVYDVLFNTTEVEVRCICNLFEHKGILCKHSLCVLNEHVDEIPSQYILLRWSKDFKRRYVSNQCSKNVQAISPVQRYDVLYPQALQILDEGVISEVSYNIVLEGLQELLKKVQKINDNYCNNGNACGDVETNVISDAAQQKFTGCMKIRDPVKAKRPGR</sequence>
<evidence type="ECO:0000313" key="9">
    <source>
        <dbReference type="Proteomes" id="UP000655225"/>
    </source>
</evidence>
<dbReference type="GO" id="GO:0005634">
    <property type="term" value="C:nucleus"/>
    <property type="evidence" value="ECO:0007669"/>
    <property type="project" value="UniProtKB-SubCell"/>
</dbReference>
<proteinExistence type="inferred from homology"/>
<evidence type="ECO:0000256" key="5">
    <source>
        <dbReference type="PROSITE-ProRule" id="PRU00325"/>
    </source>
</evidence>
<comment type="function">
    <text evidence="6">Putative transcription activator involved in regulating light control of development.</text>
</comment>
<dbReference type="GO" id="GO:0006355">
    <property type="term" value="P:regulation of DNA-templated transcription"/>
    <property type="evidence" value="ECO:0007669"/>
    <property type="project" value="UniProtKB-UniRule"/>
</dbReference>
<protein>
    <recommendedName>
        <fullName evidence="6">Protein FAR1-RELATED SEQUENCE</fullName>
    </recommendedName>
</protein>
<keyword evidence="2 6" id="KW-0479">Metal-binding</keyword>
<dbReference type="AlphaFoldDB" id="A0A834YL18"/>
<name>A0A834YL18_TETSI</name>
<organism evidence="8 9">
    <name type="scientific">Tetracentron sinense</name>
    <name type="common">Spur-leaf</name>
    <dbReference type="NCBI Taxonomy" id="13715"/>
    <lineage>
        <taxon>Eukaryota</taxon>
        <taxon>Viridiplantae</taxon>
        <taxon>Streptophyta</taxon>
        <taxon>Embryophyta</taxon>
        <taxon>Tracheophyta</taxon>
        <taxon>Spermatophyta</taxon>
        <taxon>Magnoliopsida</taxon>
        <taxon>Trochodendrales</taxon>
        <taxon>Trochodendraceae</taxon>
        <taxon>Tetracentron</taxon>
    </lineage>
</organism>
<evidence type="ECO:0000256" key="6">
    <source>
        <dbReference type="RuleBase" id="RU367018"/>
    </source>
</evidence>
<comment type="caution">
    <text evidence="8">The sequence shown here is derived from an EMBL/GenBank/DDBJ whole genome shotgun (WGS) entry which is preliminary data.</text>
</comment>
<feature type="domain" description="SWIM-type" evidence="7">
    <location>
        <begin position="48"/>
        <end position="84"/>
    </location>
</feature>
<evidence type="ECO:0000256" key="2">
    <source>
        <dbReference type="ARBA" id="ARBA00022723"/>
    </source>
</evidence>
<keyword evidence="6" id="KW-0539">Nucleus</keyword>
<dbReference type="InterPro" id="IPR006564">
    <property type="entry name" value="Znf_PMZ"/>
</dbReference>
<dbReference type="PANTHER" id="PTHR31669:SF283">
    <property type="entry name" value="PROTEIN FAR1-RELATED SEQUENCE"/>
    <property type="match status" value="1"/>
</dbReference>
<evidence type="ECO:0000256" key="4">
    <source>
        <dbReference type="ARBA" id="ARBA00022833"/>
    </source>
</evidence>
<comment type="subcellular location">
    <subcellularLocation>
        <location evidence="6">Nucleus</location>
    </subcellularLocation>
</comment>
<dbReference type="SMART" id="SM00575">
    <property type="entry name" value="ZnF_PMZ"/>
    <property type="match status" value="1"/>
</dbReference>
<evidence type="ECO:0000259" key="7">
    <source>
        <dbReference type="PROSITE" id="PS50966"/>
    </source>
</evidence>
<reference evidence="8 9" key="1">
    <citation type="submission" date="2020-04" db="EMBL/GenBank/DDBJ databases">
        <title>Plant Genome Project.</title>
        <authorList>
            <person name="Zhang R.-G."/>
        </authorList>
    </citation>
    <scope>NUCLEOTIDE SEQUENCE [LARGE SCALE GENOMIC DNA]</scope>
    <source>
        <strain evidence="8">YNK0</strain>
        <tissue evidence="8">Leaf</tissue>
    </source>
</reference>
<evidence type="ECO:0000256" key="1">
    <source>
        <dbReference type="ARBA" id="ARBA00005889"/>
    </source>
</evidence>
<dbReference type="GO" id="GO:0008270">
    <property type="term" value="F:zinc ion binding"/>
    <property type="evidence" value="ECO:0007669"/>
    <property type="project" value="UniProtKB-UniRule"/>
</dbReference>
<dbReference type="InterPro" id="IPR031052">
    <property type="entry name" value="FHY3/FAR1"/>
</dbReference>
<dbReference type="EMBL" id="JABCRI010000019">
    <property type="protein sequence ID" value="KAF8389051.1"/>
    <property type="molecule type" value="Genomic_DNA"/>
</dbReference>
<evidence type="ECO:0000256" key="3">
    <source>
        <dbReference type="ARBA" id="ARBA00022771"/>
    </source>
</evidence>
<keyword evidence="3 5" id="KW-0863">Zinc-finger</keyword>
<keyword evidence="4 6" id="KW-0862">Zinc</keyword>
<dbReference type="PROSITE" id="PS50966">
    <property type="entry name" value="ZF_SWIM"/>
    <property type="match status" value="1"/>
</dbReference>
<evidence type="ECO:0000313" key="8">
    <source>
        <dbReference type="EMBL" id="KAF8389051.1"/>
    </source>
</evidence>
<accession>A0A834YL18</accession>
<dbReference type="Proteomes" id="UP000655225">
    <property type="component" value="Unassembled WGS sequence"/>
</dbReference>
<dbReference type="OrthoDB" id="1931598at2759"/>